<dbReference type="EMBL" id="QTSX02002847">
    <property type="protein sequence ID" value="KAJ9074794.1"/>
    <property type="molecule type" value="Genomic_DNA"/>
</dbReference>
<organism evidence="1 2">
    <name type="scientific">Entomophthora muscae</name>
    <dbReference type="NCBI Taxonomy" id="34485"/>
    <lineage>
        <taxon>Eukaryota</taxon>
        <taxon>Fungi</taxon>
        <taxon>Fungi incertae sedis</taxon>
        <taxon>Zoopagomycota</taxon>
        <taxon>Entomophthoromycotina</taxon>
        <taxon>Entomophthoromycetes</taxon>
        <taxon>Entomophthorales</taxon>
        <taxon>Entomophthoraceae</taxon>
        <taxon>Entomophthora</taxon>
    </lineage>
</organism>
<reference evidence="1" key="1">
    <citation type="submission" date="2022-04" db="EMBL/GenBank/DDBJ databases">
        <title>Genome of the entomopathogenic fungus Entomophthora muscae.</title>
        <authorList>
            <person name="Elya C."/>
            <person name="Lovett B.R."/>
            <person name="Lee E."/>
            <person name="Macias A.M."/>
            <person name="Hajek A.E."/>
            <person name="De Bivort B.L."/>
            <person name="Kasson M.T."/>
            <person name="De Fine Licht H.H."/>
            <person name="Stajich J.E."/>
        </authorList>
    </citation>
    <scope>NUCLEOTIDE SEQUENCE</scope>
    <source>
        <strain evidence="1">Berkeley</strain>
    </source>
</reference>
<evidence type="ECO:0000313" key="1">
    <source>
        <dbReference type="EMBL" id="KAJ9074794.1"/>
    </source>
</evidence>
<gene>
    <name evidence="1" type="ORF">DSO57_1003072</name>
</gene>
<protein>
    <submittedName>
        <fullName evidence="1">Uncharacterized protein</fullName>
    </submittedName>
</protein>
<accession>A0ACC2TJE1</accession>
<evidence type="ECO:0000313" key="2">
    <source>
        <dbReference type="Proteomes" id="UP001165960"/>
    </source>
</evidence>
<dbReference type="Proteomes" id="UP001165960">
    <property type="component" value="Unassembled WGS sequence"/>
</dbReference>
<sequence length="126" mass="13659">MHIAFKPKETLTEFADSFHVVGQQLIMTNHLKAHRAYTACAQVLKINQILCLHFKAHKAMFTSIKSIKLLLQGIHPTHSDSVVWGSQSAVSGTNSCTPQSGSQAWVEASEDASGDLPGQLGETTTI</sequence>
<proteinExistence type="predicted"/>
<comment type="caution">
    <text evidence="1">The sequence shown here is derived from an EMBL/GenBank/DDBJ whole genome shotgun (WGS) entry which is preliminary data.</text>
</comment>
<name>A0ACC2TJE1_9FUNG</name>
<keyword evidence="2" id="KW-1185">Reference proteome</keyword>